<organism evidence="1 2">
    <name type="scientific">Cupriavidus numazuensis</name>
    <dbReference type="NCBI Taxonomy" id="221992"/>
    <lineage>
        <taxon>Bacteria</taxon>
        <taxon>Pseudomonadati</taxon>
        <taxon>Pseudomonadota</taxon>
        <taxon>Betaproteobacteria</taxon>
        <taxon>Burkholderiales</taxon>
        <taxon>Burkholderiaceae</taxon>
        <taxon>Cupriavidus</taxon>
    </lineage>
</organism>
<evidence type="ECO:0000313" key="1">
    <source>
        <dbReference type="EMBL" id="CAG2144272.1"/>
    </source>
</evidence>
<proteinExistence type="predicted"/>
<gene>
    <name evidence="1" type="ORF">LMG26411_02540</name>
</gene>
<name>A0ABN7Q3R0_9BURK</name>
<evidence type="ECO:0000313" key="2">
    <source>
        <dbReference type="Proteomes" id="UP000672657"/>
    </source>
</evidence>
<sequence length="36" mass="4149">MLLNSRLEKFHDGTLLAVGIPRYIRQQRIQLDANPA</sequence>
<accession>A0ABN7Q3R0</accession>
<dbReference type="EMBL" id="CAJPVI010000013">
    <property type="protein sequence ID" value="CAG2144272.1"/>
    <property type="molecule type" value="Genomic_DNA"/>
</dbReference>
<keyword evidence="2" id="KW-1185">Reference proteome</keyword>
<comment type="caution">
    <text evidence="1">The sequence shown here is derived from an EMBL/GenBank/DDBJ whole genome shotgun (WGS) entry which is preliminary data.</text>
</comment>
<reference evidence="1 2" key="1">
    <citation type="submission" date="2021-03" db="EMBL/GenBank/DDBJ databases">
        <authorList>
            <person name="Peeters C."/>
        </authorList>
    </citation>
    <scope>NUCLEOTIDE SEQUENCE [LARGE SCALE GENOMIC DNA]</scope>
    <source>
        <strain evidence="1 2">LMG 26411</strain>
    </source>
</reference>
<protein>
    <submittedName>
        <fullName evidence="1">Uncharacterized protein</fullName>
    </submittedName>
</protein>
<dbReference type="Proteomes" id="UP000672657">
    <property type="component" value="Unassembled WGS sequence"/>
</dbReference>